<dbReference type="KEGG" id="ehx:EMIHUDRAFT_454694"/>
<keyword evidence="2" id="KW-1185">Reference proteome</keyword>
<evidence type="ECO:0000313" key="1">
    <source>
        <dbReference type="EnsemblProtists" id="EOD38310"/>
    </source>
</evidence>
<dbReference type="Proteomes" id="UP000013827">
    <property type="component" value="Unassembled WGS sequence"/>
</dbReference>
<reference evidence="2" key="1">
    <citation type="journal article" date="2013" name="Nature">
        <title>Pan genome of the phytoplankton Emiliania underpins its global distribution.</title>
        <authorList>
            <person name="Read B.A."/>
            <person name="Kegel J."/>
            <person name="Klute M.J."/>
            <person name="Kuo A."/>
            <person name="Lefebvre S.C."/>
            <person name="Maumus F."/>
            <person name="Mayer C."/>
            <person name="Miller J."/>
            <person name="Monier A."/>
            <person name="Salamov A."/>
            <person name="Young J."/>
            <person name="Aguilar M."/>
            <person name="Claverie J.M."/>
            <person name="Frickenhaus S."/>
            <person name="Gonzalez K."/>
            <person name="Herman E.K."/>
            <person name="Lin Y.C."/>
            <person name="Napier J."/>
            <person name="Ogata H."/>
            <person name="Sarno A.F."/>
            <person name="Shmutz J."/>
            <person name="Schroeder D."/>
            <person name="de Vargas C."/>
            <person name="Verret F."/>
            <person name="von Dassow P."/>
            <person name="Valentin K."/>
            <person name="Van de Peer Y."/>
            <person name="Wheeler G."/>
            <person name="Dacks J.B."/>
            <person name="Delwiche C.F."/>
            <person name="Dyhrman S.T."/>
            <person name="Glockner G."/>
            <person name="John U."/>
            <person name="Richards T."/>
            <person name="Worden A.Z."/>
            <person name="Zhang X."/>
            <person name="Grigoriev I.V."/>
            <person name="Allen A.E."/>
            <person name="Bidle K."/>
            <person name="Borodovsky M."/>
            <person name="Bowler C."/>
            <person name="Brownlee C."/>
            <person name="Cock J.M."/>
            <person name="Elias M."/>
            <person name="Gladyshev V.N."/>
            <person name="Groth M."/>
            <person name="Guda C."/>
            <person name="Hadaegh A."/>
            <person name="Iglesias-Rodriguez M.D."/>
            <person name="Jenkins J."/>
            <person name="Jones B.M."/>
            <person name="Lawson T."/>
            <person name="Leese F."/>
            <person name="Lindquist E."/>
            <person name="Lobanov A."/>
            <person name="Lomsadze A."/>
            <person name="Malik S.B."/>
            <person name="Marsh M.E."/>
            <person name="Mackinder L."/>
            <person name="Mock T."/>
            <person name="Mueller-Roeber B."/>
            <person name="Pagarete A."/>
            <person name="Parker M."/>
            <person name="Probert I."/>
            <person name="Quesneville H."/>
            <person name="Raines C."/>
            <person name="Rensing S.A."/>
            <person name="Riano-Pachon D.M."/>
            <person name="Richier S."/>
            <person name="Rokitta S."/>
            <person name="Shiraiwa Y."/>
            <person name="Soanes D.M."/>
            <person name="van der Giezen M."/>
            <person name="Wahlund T.M."/>
            <person name="Williams B."/>
            <person name="Wilson W."/>
            <person name="Wolfe G."/>
            <person name="Wurch L.L."/>
        </authorList>
    </citation>
    <scope>NUCLEOTIDE SEQUENCE</scope>
</reference>
<accession>A0A0D3KRC5</accession>
<dbReference type="AlphaFoldDB" id="A0A0D3KRC5"/>
<proteinExistence type="predicted"/>
<dbReference type="HOGENOM" id="CLU_1334055_0_0_1"/>
<evidence type="ECO:0000313" key="2">
    <source>
        <dbReference type="Proteomes" id="UP000013827"/>
    </source>
</evidence>
<dbReference type="PaxDb" id="2903-EOD38310"/>
<dbReference type="EnsemblProtists" id="EOD38310">
    <property type="protein sequence ID" value="EOD38310"/>
    <property type="gene ID" value="EMIHUDRAFT_454694"/>
</dbReference>
<protein>
    <submittedName>
        <fullName evidence="1">Uncharacterized protein</fullName>
    </submittedName>
</protein>
<dbReference type="GeneID" id="17283580"/>
<sequence>MQSDAQQHAALATYARFWCLHQLAPFADQAFALAGAMDHRMIDESCQTGPGACLRAHFDYDWLVRLPLALACLLFPGRRLLLLAHLVNVVGWADRMPAGPDLHAVWDYMCWCALMEAPFVLAAATSSSMAETARKFLPAMRAQLELLSGLEPLFPPLATLSGLMLHAAPALVAGIEFATINLMPATYAGGFSIAIRRCGRDVENAG</sequence>
<dbReference type="RefSeq" id="XP_005790739.1">
    <property type="nucleotide sequence ID" value="XM_005790682.1"/>
</dbReference>
<organism evidence="1 2">
    <name type="scientific">Emiliania huxleyi (strain CCMP1516)</name>
    <dbReference type="NCBI Taxonomy" id="280463"/>
    <lineage>
        <taxon>Eukaryota</taxon>
        <taxon>Haptista</taxon>
        <taxon>Haptophyta</taxon>
        <taxon>Prymnesiophyceae</taxon>
        <taxon>Isochrysidales</taxon>
        <taxon>Noelaerhabdaceae</taxon>
        <taxon>Emiliania</taxon>
    </lineage>
</organism>
<name>A0A0D3KRC5_EMIH1</name>
<reference evidence="1" key="2">
    <citation type="submission" date="2024-10" db="UniProtKB">
        <authorList>
            <consortium name="EnsemblProtists"/>
        </authorList>
    </citation>
    <scope>IDENTIFICATION</scope>
</reference>